<feature type="transmembrane region" description="Helical" evidence="5">
    <location>
        <begin position="322"/>
        <end position="340"/>
    </location>
</feature>
<reference evidence="7 8" key="1">
    <citation type="submission" date="2020-08" db="EMBL/GenBank/DDBJ databases">
        <title>Genomic Encyclopedia of Type Strains, Phase IV (KMG-IV): sequencing the most valuable type-strain genomes for metagenomic binning, comparative biology and taxonomic classification.</title>
        <authorList>
            <person name="Goeker M."/>
        </authorList>
    </citation>
    <scope>NUCLEOTIDE SEQUENCE [LARGE SCALE GENOMIC DNA]</scope>
    <source>
        <strain evidence="7 8">DSM 103526</strain>
    </source>
</reference>
<organism evidence="7 8">
    <name type="scientific">Anaerosolibacter carboniphilus</name>
    <dbReference type="NCBI Taxonomy" id="1417629"/>
    <lineage>
        <taxon>Bacteria</taxon>
        <taxon>Bacillati</taxon>
        <taxon>Bacillota</taxon>
        <taxon>Clostridia</taxon>
        <taxon>Peptostreptococcales</taxon>
        <taxon>Thermotaleaceae</taxon>
        <taxon>Anaerosolibacter</taxon>
    </lineage>
</organism>
<feature type="transmembrane region" description="Helical" evidence="5">
    <location>
        <begin position="51"/>
        <end position="69"/>
    </location>
</feature>
<evidence type="ECO:0000256" key="4">
    <source>
        <dbReference type="ARBA" id="ARBA00023136"/>
    </source>
</evidence>
<comment type="subcellular location">
    <subcellularLocation>
        <location evidence="1">Membrane</location>
        <topology evidence="1">Multi-pass membrane protein</topology>
    </subcellularLocation>
</comment>
<evidence type="ECO:0000256" key="5">
    <source>
        <dbReference type="SAM" id="Phobius"/>
    </source>
</evidence>
<evidence type="ECO:0000256" key="1">
    <source>
        <dbReference type="ARBA" id="ARBA00004141"/>
    </source>
</evidence>
<feature type="transmembrane region" description="Helical" evidence="5">
    <location>
        <begin position="230"/>
        <end position="249"/>
    </location>
</feature>
<feature type="transmembrane region" description="Helical" evidence="5">
    <location>
        <begin position="111"/>
        <end position="127"/>
    </location>
</feature>
<keyword evidence="3 5" id="KW-1133">Transmembrane helix</keyword>
<feature type="transmembrane region" description="Helical" evidence="5">
    <location>
        <begin position="81"/>
        <end position="99"/>
    </location>
</feature>
<dbReference type="InterPro" id="IPR007016">
    <property type="entry name" value="O-antigen_ligase-rel_domated"/>
</dbReference>
<dbReference type="RefSeq" id="WP_184310913.1">
    <property type="nucleotide sequence ID" value="NZ_JACHEN010000014.1"/>
</dbReference>
<evidence type="ECO:0000313" key="8">
    <source>
        <dbReference type="Proteomes" id="UP000579281"/>
    </source>
</evidence>
<feature type="transmembrane region" description="Helical" evidence="5">
    <location>
        <begin position="190"/>
        <end position="218"/>
    </location>
</feature>
<keyword evidence="4 5" id="KW-0472">Membrane</keyword>
<evidence type="ECO:0000256" key="2">
    <source>
        <dbReference type="ARBA" id="ARBA00022692"/>
    </source>
</evidence>
<protein>
    <recommendedName>
        <fullName evidence="6">O-antigen ligase-related domain-containing protein</fullName>
    </recommendedName>
</protein>
<dbReference type="Pfam" id="PF04932">
    <property type="entry name" value="Wzy_C"/>
    <property type="match status" value="1"/>
</dbReference>
<dbReference type="GO" id="GO:0016020">
    <property type="term" value="C:membrane"/>
    <property type="evidence" value="ECO:0007669"/>
    <property type="project" value="UniProtKB-SubCell"/>
</dbReference>
<evidence type="ECO:0000259" key="6">
    <source>
        <dbReference type="Pfam" id="PF04932"/>
    </source>
</evidence>
<dbReference type="Proteomes" id="UP000579281">
    <property type="component" value="Unassembled WGS sequence"/>
</dbReference>
<name>A0A841L1Y9_9FIRM</name>
<feature type="transmembrane region" description="Helical" evidence="5">
    <location>
        <begin position="161"/>
        <end position="178"/>
    </location>
</feature>
<evidence type="ECO:0000256" key="3">
    <source>
        <dbReference type="ARBA" id="ARBA00022989"/>
    </source>
</evidence>
<keyword evidence="8" id="KW-1185">Reference proteome</keyword>
<comment type="caution">
    <text evidence="7">The sequence shown here is derived from an EMBL/GenBank/DDBJ whole genome shotgun (WGS) entry which is preliminary data.</text>
</comment>
<feature type="transmembrane region" description="Helical" evidence="5">
    <location>
        <begin position="134"/>
        <end position="155"/>
    </location>
</feature>
<feature type="transmembrane region" description="Helical" evidence="5">
    <location>
        <begin position="375"/>
        <end position="391"/>
    </location>
</feature>
<proteinExistence type="predicted"/>
<dbReference type="AlphaFoldDB" id="A0A841L1Y9"/>
<feature type="domain" description="O-antigen ligase-related" evidence="6">
    <location>
        <begin position="192"/>
        <end position="329"/>
    </location>
</feature>
<evidence type="ECO:0000313" key="7">
    <source>
        <dbReference type="EMBL" id="MBB6216375.1"/>
    </source>
</evidence>
<gene>
    <name evidence="7" type="ORF">HNQ80_002475</name>
</gene>
<keyword evidence="2 5" id="KW-0812">Transmembrane</keyword>
<dbReference type="EMBL" id="JACHEN010000014">
    <property type="protein sequence ID" value="MBB6216375.1"/>
    <property type="molecule type" value="Genomic_DNA"/>
</dbReference>
<feature type="transmembrane region" description="Helical" evidence="5">
    <location>
        <begin position="24"/>
        <end position="45"/>
    </location>
</feature>
<accession>A0A841L1Y9</accession>
<sequence>MTLNRSPIYAKNEINKVENEENKIAIFIVSYFLVQILNLSSKHIFPIPLEYYSLMSISFGLILVVTFLRSFSIVLNRSLKAFFTAEGITLILFLTSALMQNAESSLLYENFIWAALISVPLGVYAFSINNKEYLYNMFLKFSFLMSTLLILMIFLGNNIGVYSMSFSYALLLPILFHVNEWLNSKKMKYLFLSIIQIALVLLYGSRGAILSIFSYIVFKFLFSKVSIAKKLSLLLFSITIISILYLNYYTIGNFILKALAERGYYSRTLFLLFNSDITNDAGRMEIFRYYLNLVGERPIIGWGIMGGWLGKGQGPHNMVIELLLSFGVIFGGIITLLTIMIQIRIIYVKDKFTRDLILIFMSSSFVLYFISGDYIQKPSFFILVGLLLSTFRRKKKKFASRVE</sequence>